<dbReference type="AlphaFoldDB" id="A0A024FUT1"/>
<evidence type="ECO:0000313" key="2">
    <source>
        <dbReference type="EMBL" id="CCI10677.1"/>
    </source>
</evidence>
<feature type="region of interest" description="Disordered" evidence="1">
    <location>
        <begin position="1"/>
        <end position="20"/>
    </location>
</feature>
<dbReference type="Proteomes" id="UP000053237">
    <property type="component" value="Unassembled WGS sequence"/>
</dbReference>
<organism evidence="2 3">
    <name type="scientific">Albugo candida</name>
    <dbReference type="NCBI Taxonomy" id="65357"/>
    <lineage>
        <taxon>Eukaryota</taxon>
        <taxon>Sar</taxon>
        <taxon>Stramenopiles</taxon>
        <taxon>Oomycota</taxon>
        <taxon>Peronosporomycetes</taxon>
        <taxon>Albuginales</taxon>
        <taxon>Albuginaceae</taxon>
        <taxon>Albugo</taxon>
    </lineage>
</organism>
<feature type="compositionally biased region" description="Basic and acidic residues" evidence="1">
    <location>
        <begin position="1"/>
        <end position="11"/>
    </location>
</feature>
<accession>A0A024FUT1</accession>
<name>A0A024FUT1_9STRA</name>
<dbReference type="EMBL" id="CAIX01000344">
    <property type="protein sequence ID" value="CCI10677.1"/>
    <property type="molecule type" value="Genomic_DNA"/>
</dbReference>
<proteinExistence type="predicted"/>
<reference evidence="2 3" key="1">
    <citation type="submission" date="2012-05" db="EMBL/GenBank/DDBJ databases">
        <title>Recombination and specialization in a pathogen metapopulation.</title>
        <authorList>
            <person name="Gardiner A."/>
            <person name="Kemen E."/>
            <person name="Schultz-Larsen T."/>
            <person name="MacLean D."/>
            <person name="Van Oosterhout C."/>
            <person name="Jones J.D.G."/>
        </authorList>
    </citation>
    <scope>NUCLEOTIDE SEQUENCE [LARGE SCALE GENOMIC DNA]</scope>
    <source>
        <strain evidence="2 3">Ac Nc2</strain>
    </source>
</reference>
<keyword evidence="3" id="KW-1185">Reference proteome</keyword>
<evidence type="ECO:0000256" key="1">
    <source>
        <dbReference type="SAM" id="MobiDB-lite"/>
    </source>
</evidence>
<evidence type="ECO:0000313" key="3">
    <source>
        <dbReference type="Proteomes" id="UP000053237"/>
    </source>
</evidence>
<gene>
    <name evidence="2" type="ORF">BN9_112300</name>
</gene>
<comment type="caution">
    <text evidence="2">The sequence shown here is derived from an EMBL/GenBank/DDBJ whole genome shotgun (WGS) entry which is preliminary data.</text>
</comment>
<protein>
    <submittedName>
        <fullName evidence="2">Uncharacterized protein</fullName>
    </submittedName>
</protein>
<dbReference type="InParanoid" id="A0A024FUT1"/>
<sequence length="106" mass="12684">MYRYNSHKESRFSQSESDSSSLEVLLYTLEQEKQWSRFDFAVISAQWTELKRLDDEKLHVLEKELLTDPKMPFSIKKNERGNGCWIHLSQSKHRVFLSNVPSFLRF</sequence>